<keyword evidence="9" id="KW-0051">Antiviral defense</keyword>
<keyword evidence="3" id="KW-0540">Nuclease</keyword>
<dbReference type="Gene3D" id="3.40.50.300">
    <property type="entry name" value="P-loop containing nucleotide triphosphate hydrolases"/>
    <property type="match status" value="2"/>
</dbReference>
<evidence type="ECO:0000256" key="9">
    <source>
        <dbReference type="ARBA" id="ARBA00023118"/>
    </source>
</evidence>
<dbReference type="EMBL" id="DXAN01000026">
    <property type="protein sequence ID" value="HJA09154.1"/>
    <property type="molecule type" value="Genomic_DNA"/>
</dbReference>
<comment type="similarity">
    <text evidence="1">In the N-terminal section; belongs to the CRISPR-associated nuclease Cas3-HD family.</text>
</comment>
<dbReference type="GO" id="GO:0004518">
    <property type="term" value="F:nuclease activity"/>
    <property type="evidence" value="ECO:0007669"/>
    <property type="project" value="UniProtKB-KW"/>
</dbReference>
<dbReference type="InterPro" id="IPR014001">
    <property type="entry name" value="Helicase_ATP-bd"/>
</dbReference>
<dbReference type="CDD" id="cd17930">
    <property type="entry name" value="DEXHc_cas3"/>
    <property type="match status" value="1"/>
</dbReference>
<accession>A0A9D2HET6</accession>
<feature type="domain" description="Helicase ATP-binding" evidence="10">
    <location>
        <begin position="263"/>
        <end position="433"/>
    </location>
</feature>
<dbReference type="InterPro" id="IPR038257">
    <property type="entry name" value="CRISPR-assoc_Cas3_HD_sf"/>
</dbReference>
<organism evidence="13 14">
    <name type="scientific">Candidatus Mailhella merdigallinarum</name>
    <dbReference type="NCBI Taxonomy" id="2838658"/>
    <lineage>
        <taxon>Bacteria</taxon>
        <taxon>Pseudomonadati</taxon>
        <taxon>Thermodesulfobacteriota</taxon>
        <taxon>Desulfovibrionia</taxon>
        <taxon>Desulfovibrionales</taxon>
        <taxon>Desulfovibrionaceae</taxon>
        <taxon>Mailhella</taxon>
    </lineage>
</organism>
<evidence type="ECO:0000256" key="1">
    <source>
        <dbReference type="ARBA" id="ARBA00006847"/>
    </source>
</evidence>
<dbReference type="GO" id="GO:0003676">
    <property type="term" value="F:nucleic acid binding"/>
    <property type="evidence" value="ECO:0007669"/>
    <property type="project" value="InterPro"/>
</dbReference>
<dbReference type="NCBIfam" id="TIGR01596">
    <property type="entry name" value="cas3_HD"/>
    <property type="match status" value="1"/>
</dbReference>
<dbReference type="PROSITE" id="PS51194">
    <property type="entry name" value="HELICASE_CTER"/>
    <property type="match status" value="1"/>
</dbReference>
<evidence type="ECO:0000256" key="5">
    <source>
        <dbReference type="ARBA" id="ARBA00022741"/>
    </source>
</evidence>
<evidence type="ECO:0000259" key="10">
    <source>
        <dbReference type="PROSITE" id="PS51192"/>
    </source>
</evidence>
<dbReference type="Proteomes" id="UP000824225">
    <property type="component" value="Unassembled WGS sequence"/>
</dbReference>
<dbReference type="Gene3D" id="1.10.3210.30">
    <property type="match status" value="1"/>
</dbReference>
<evidence type="ECO:0000313" key="13">
    <source>
        <dbReference type="EMBL" id="HJA09154.1"/>
    </source>
</evidence>
<evidence type="ECO:0000256" key="2">
    <source>
        <dbReference type="ARBA" id="ARBA00009046"/>
    </source>
</evidence>
<feature type="domain" description="HD Cas3-type" evidence="12">
    <location>
        <begin position="11"/>
        <end position="186"/>
    </location>
</feature>
<feature type="domain" description="Helicase C-terminal" evidence="11">
    <location>
        <begin position="481"/>
        <end position="637"/>
    </location>
</feature>
<comment type="similarity">
    <text evidence="2">In the central section; belongs to the CRISPR-associated helicase Cas3 family.</text>
</comment>
<evidence type="ECO:0000256" key="7">
    <source>
        <dbReference type="ARBA" id="ARBA00022806"/>
    </source>
</evidence>
<dbReference type="GO" id="GO:0016787">
    <property type="term" value="F:hydrolase activity"/>
    <property type="evidence" value="ECO:0007669"/>
    <property type="project" value="UniProtKB-KW"/>
</dbReference>
<dbReference type="InterPro" id="IPR006483">
    <property type="entry name" value="CRISPR-assoc_Cas3_HD"/>
</dbReference>
<dbReference type="InterPro" id="IPR027417">
    <property type="entry name" value="P-loop_NTPase"/>
</dbReference>
<keyword evidence="5" id="KW-0547">Nucleotide-binding</keyword>
<gene>
    <name evidence="13" type="primary">cas3</name>
    <name evidence="13" type="ORF">H9962_08210</name>
</gene>
<dbReference type="GO" id="GO:0051607">
    <property type="term" value="P:defense response to virus"/>
    <property type="evidence" value="ECO:0007669"/>
    <property type="project" value="UniProtKB-KW"/>
</dbReference>
<dbReference type="InterPro" id="IPR006474">
    <property type="entry name" value="Helicase_Cas3_CRISPR-ass_core"/>
</dbReference>
<evidence type="ECO:0000256" key="3">
    <source>
        <dbReference type="ARBA" id="ARBA00022722"/>
    </source>
</evidence>
<dbReference type="Pfam" id="PF18019">
    <property type="entry name" value="Cas3_HD"/>
    <property type="match status" value="1"/>
</dbReference>
<reference evidence="13" key="1">
    <citation type="journal article" date="2021" name="PeerJ">
        <title>Extensive microbial diversity within the chicken gut microbiome revealed by metagenomics and culture.</title>
        <authorList>
            <person name="Gilroy R."/>
            <person name="Ravi A."/>
            <person name="Getino M."/>
            <person name="Pursley I."/>
            <person name="Horton D.L."/>
            <person name="Alikhan N.F."/>
            <person name="Baker D."/>
            <person name="Gharbi K."/>
            <person name="Hall N."/>
            <person name="Watson M."/>
            <person name="Adriaenssens E.M."/>
            <person name="Foster-Nyarko E."/>
            <person name="Jarju S."/>
            <person name="Secka A."/>
            <person name="Antonio M."/>
            <person name="Oren A."/>
            <person name="Chaudhuri R.R."/>
            <person name="La Ragione R."/>
            <person name="Hildebrand F."/>
            <person name="Pallen M.J."/>
        </authorList>
    </citation>
    <scope>NUCLEOTIDE SEQUENCE</scope>
    <source>
        <strain evidence="13">CHK186-16707</strain>
    </source>
</reference>
<comment type="caution">
    <text evidence="13">The sequence shown here is derived from an EMBL/GenBank/DDBJ whole genome shotgun (WGS) entry which is preliminary data.</text>
</comment>
<keyword evidence="7" id="KW-0347">Helicase</keyword>
<dbReference type="InterPro" id="IPR011545">
    <property type="entry name" value="DEAD/DEAH_box_helicase_dom"/>
</dbReference>
<sequence>MFYGHSLPGQPESKWQTLDAHHSGVAQLASSFADFGLSETAGLLGGTHDIGKCSEAFQNRLRGKGGKVDHTTAACLHLLEEWKNSDSPQLGEFLAEFLAYPLLGHHGGMPDYGSQAEEGTLQYRLKGMRANSVPTWKQEGLPPLPDVERFARELKPFMTLDGRPNPFAAAFLLRILHSCLVDADFLDTERFCSPDRHGLRREWPEIKHLEKKLLQHLAMTGFLPDARVDEKELAAGADFSCGSDERRTSIRLARAFMLQRCLAAAETRPGLFSLTMPTGGGKTLSSLAFALRHARMHDLRRVILVVPYTSIIEQNADVIRRILGEDAVLEHHSHYVHPEEGRRAEQNASLAYKLSTENWDATIIVTTSAQFFESLFDNRPSRCRKLHNIIQSVIILDEVQMLPVPYLKPCLSALKILTARYRSSVVLCTATQPALMKSSFLEEGFASEDVHSIIPHSLLPVLYRIFERSRAEHAGKLSDDRIAELIMKERQILCIVNSRNYARELYERLEGGEADFHLSARMTPEHRTRVLNRIRRRLAEGLPCRVVSTSVIECGVDISFPVVMREKNGLDVLAQSAGRCNREGQGELGRVVCFSTEKPLPKRAAELSRRRRAFDEVSDMPELFGPEAVQAYFKTLYSSSRHLLDEKKILEKTSIVGGTFQFQFASIARQFRFIEEDTENVVIEQGEAAALLRQAGPYGELSPSVLRRLQRFSVQVHRHELERMKKDGRIDTKNGFLHVLVGGTGYSEKTGLDVTLEHGVPVEDLMF</sequence>
<evidence type="ECO:0000259" key="11">
    <source>
        <dbReference type="PROSITE" id="PS51194"/>
    </source>
</evidence>
<evidence type="ECO:0000259" key="12">
    <source>
        <dbReference type="PROSITE" id="PS51643"/>
    </source>
</evidence>
<dbReference type="GO" id="GO:0046872">
    <property type="term" value="F:metal ion binding"/>
    <property type="evidence" value="ECO:0007669"/>
    <property type="project" value="UniProtKB-KW"/>
</dbReference>
<dbReference type="InterPro" id="IPR054712">
    <property type="entry name" value="Cas3-like_dom"/>
</dbReference>
<reference evidence="13" key="2">
    <citation type="submission" date="2021-04" db="EMBL/GenBank/DDBJ databases">
        <authorList>
            <person name="Gilroy R."/>
        </authorList>
    </citation>
    <scope>NUCLEOTIDE SEQUENCE</scope>
    <source>
        <strain evidence="13">CHK186-16707</strain>
    </source>
</reference>
<evidence type="ECO:0000256" key="6">
    <source>
        <dbReference type="ARBA" id="ARBA00022801"/>
    </source>
</evidence>
<dbReference type="PROSITE" id="PS51192">
    <property type="entry name" value="HELICASE_ATP_BIND_1"/>
    <property type="match status" value="1"/>
</dbReference>
<name>A0A9D2HET6_9BACT</name>
<dbReference type="Pfam" id="PF00270">
    <property type="entry name" value="DEAD"/>
    <property type="match status" value="1"/>
</dbReference>
<dbReference type="CDD" id="cd09641">
    <property type="entry name" value="Cas3''_I"/>
    <property type="match status" value="1"/>
</dbReference>
<dbReference type="GO" id="GO:0004386">
    <property type="term" value="F:helicase activity"/>
    <property type="evidence" value="ECO:0007669"/>
    <property type="project" value="UniProtKB-KW"/>
</dbReference>
<protein>
    <submittedName>
        <fullName evidence="13">CRISPR-associated helicase Cas3</fullName>
    </submittedName>
</protein>
<proteinExistence type="inferred from homology"/>
<dbReference type="GO" id="GO:0005524">
    <property type="term" value="F:ATP binding"/>
    <property type="evidence" value="ECO:0007669"/>
    <property type="project" value="UniProtKB-KW"/>
</dbReference>
<keyword evidence="8" id="KW-0067">ATP-binding</keyword>
<evidence type="ECO:0000256" key="4">
    <source>
        <dbReference type="ARBA" id="ARBA00022723"/>
    </source>
</evidence>
<dbReference type="NCBIfam" id="TIGR01587">
    <property type="entry name" value="cas3_core"/>
    <property type="match status" value="1"/>
</dbReference>
<dbReference type="Pfam" id="PF22590">
    <property type="entry name" value="Cas3-like_C_2"/>
    <property type="match status" value="1"/>
</dbReference>
<dbReference type="SUPFAM" id="SSF52540">
    <property type="entry name" value="P-loop containing nucleoside triphosphate hydrolases"/>
    <property type="match status" value="1"/>
</dbReference>
<dbReference type="AlphaFoldDB" id="A0A9D2HET6"/>
<evidence type="ECO:0000256" key="8">
    <source>
        <dbReference type="ARBA" id="ARBA00022840"/>
    </source>
</evidence>
<keyword evidence="4" id="KW-0479">Metal-binding</keyword>
<evidence type="ECO:0000313" key="14">
    <source>
        <dbReference type="Proteomes" id="UP000824225"/>
    </source>
</evidence>
<dbReference type="SMART" id="SM00487">
    <property type="entry name" value="DEXDc"/>
    <property type="match status" value="1"/>
</dbReference>
<keyword evidence="6" id="KW-0378">Hydrolase</keyword>
<dbReference type="InterPro" id="IPR001650">
    <property type="entry name" value="Helicase_C-like"/>
</dbReference>
<dbReference type="PROSITE" id="PS51643">
    <property type="entry name" value="HD_CAS3"/>
    <property type="match status" value="1"/>
</dbReference>